<keyword evidence="3 6" id="KW-1140">T=1 icosahedral capsid protein</keyword>
<feature type="region of interest" description="Disordered" evidence="7">
    <location>
        <begin position="564"/>
        <end position="599"/>
    </location>
</feature>
<keyword evidence="4 6" id="KW-0167">Capsid protein</keyword>
<evidence type="ECO:0000256" key="4">
    <source>
        <dbReference type="ARBA" id="ARBA00022561"/>
    </source>
</evidence>
<dbReference type="GO" id="GO:0039615">
    <property type="term" value="C:T=1 icosahedral viral capsid"/>
    <property type="evidence" value="ECO:0007669"/>
    <property type="project" value="UniProtKB-UniRule"/>
</dbReference>
<reference evidence="8" key="1">
    <citation type="submission" date="2024-05" db="EMBL/GenBank/DDBJ databases">
        <authorList>
            <person name="Laubscher F."/>
            <person name="Chudzinski V."/>
            <person name="Cordey S."/>
            <person name="Hosszu-Fellous K."/>
            <person name="Kaiser L."/>
        </authorList>
    </citation>
    <scope>NUCLEOTIDE SEQUENCE</scope>
    <source>
        <strain evidence="8">GE-0843-24-296</strain>
    </source>
</reference>
<proteinExistence type="inferred from homology"/>
<protein>
    <recommendedName>
        <fullName evidence="6">Capsid protein</fullName>
    </recommendedName>
</protein>
<comment type="function">
    <text evidence="6">Self-assembles to form an icosahedral capsid.</text>
</comment>
<sequence length="658" mass="77777">MVWPWRARRRWRRRPRRWRRWRWPRRNRRRRTYTRRRTVRASRKRRKRRKRTRVRKKKPLLNLKQWQPESIKLCKIIGHTPLNIGCNGRQIYNYTYWQDYYIHPKCPSGGGFSVYKWSLAYLYEDYCRRKNIWTKSNCPYDLCRYLGTRIKFYSHPEVDYVASYSRNYPMVVDETTYMLTHPSILLLRKHRVIIPSKKTKPNGKGYKKIFIKPPRQLINKWFFQKQFNDQGLFLLQIAATDLQYPNIGPNSPNRLVTLNILNNQYFYGQPNWGDSSQPYTITQGTLHLLGKNTKTLIDGKLIDYVIPTDIGSQQKKHYYDSGLFNRKILNIQYYTETGLSSYPTPTMQVQYNPMRDTGKGNKIYFISTLQTSWGPPTTDRLLFWQGEPLWLQLYGLTDYILKAKGTSSALQDAICVIESPWIEPQTHNKKFVVIGNPFMQGQTDCKNPPTGTQLNKWFLTLEDQMPALNDIVTAGPYMVKQTGFRCTWEMHVDYKSYFKWGGAQPPLQNICDPHLQETFPVPDTVRQTLQIIDPKKQVPESLLHSWDYRRGLVTQTALKRMYKGLSDAESSSADTSDESDSPQRKRKRGDPPCPEEKDNYNIQTLKEICQTPQETGNLEQQLHNFQQQQYNKNINILKLLALLKQKQLQMQLAMGMME</sequence>
<evidence type="ECO:0000313" key="8">
    <source>
        <dbReference type="EMBL" id="XCH55938.1"/>
    </source>
</evidence>
<evidence type="ECO:0000256" key="3">
    <source>
        <dbReference type="ARBA" id="ARBA00022431"/>
    </source>
</evidence>
<keyword evidence="5 6" id="KW-0946">Virion</keyword>
<organism evidence="8">
    <name type="scientific">Gammatorquevirus homidi15</name>
    <dbReference type="NCBI Taxonomy" id="3048386"/>
    <lineage>
        <taxon>Viruses</taxon>
        <taxon>Monodnaviria</taxon>
        <taxon>Shotokuvirae</taxon>
        <taxon>Commensaviricota</taxon>
        <taxon>Cardeaviricetes</taxon>
        <taxon>Sanitavirales</taxon>
        <taxon>Anelloviridae</taxon>
        <taxon>Gammatorquevirus</taxon>
    </lineage>
</organism>
<comment type="similarity">
    <text evidence="2 6">Belongs to the anelloviridae capsid protein family.</text>
</comment>
<evidence type="ECO:0000256" key="7">
    <source>
        <dbReference type="SAM" id="MobiDB-lite"/>
    </source>
</evidence>
<accession>A0AAU8H814</accession>
<dbReference type="Pfam" id="PF02956">
    <property type="entry name" value="TT_ORF1"/>
    <property type="match status" value="1"/>
</dbReference>
<comment type="subcellular location">
    <subcellularLocation>
        <location evidence="1 6">Virion</location>
    </subcellularLocation>
</comment>
<name>A0AAU8H814_9VIRU</name>
<evidence type="ECO:0000256" key="5">
    <source>
        <dbReference type="ARBA" id="ARBA00022844"/>
    </source>
</evidence>
<evidence type="ECO:0000256" key="6">
    <source>
        <dbReference type="RuleBase" id="RU361230"/>
    </source>
</evidence>
<evidence type="ECO:0000256" key="1">
    <source>
        <dbReference type="ARBA" id="ARBA00004328"/>
    </source>
</evidence>
<evidence type="ECO:0000256" key="2">
    <source>
        <dbReference type="ARBA" id="ARBA00006131"/>
    </source>
</evidence>
<dbReference type="InterPro" id="IPR004219">
    <property type="entry name" value="TTvirus_Unk"/>
</dbReference>
<dbReference type="EMBL" id="PP816692">
    <property type="protein sequence ID" value="XCH55938.1"/>
    <property type="molecule type" value="Genomic_DNA"/>
</dbReference>
<feature type="region of interest" description="Disordered" evidence="7">
    <location>
        <begin position="33"/>
        <end position="54"/>
    </location>
</feature>